<feature type="domain" description="RanBP2-type" evidence="6">
    <location>
        <begin position="67"/>
        <end position="98"/>
    </location>
</feature>
<dbReference type="PANTHER" id="PTHR46622:SF1">
    <property type="entry name" value="DNA-DEPENDENT METALLOPROTEASE WSS1"/>
    <property type="match status" value="1"/>
</dbReference>
<keyword evidence="1" id="KW-0479">Metal-binding</keyword>
<gene>
    <name evidence="7" type="ORF">niasHS_015490</name>
</gene>
<feature type="region of interest" description="Disordered" evidence="5">
    <location>
        <begin position="166"/>
        <end position="221"/>
    </location>
</feature>
<dbReference type="InterPro" id="IPR053000">
    <property type="entry name" value="WSS1-like_metalloprotease"/>
</dbReference>
<reference evidence="7 8" key="1">
    <citation type="submission" date="2024-10" db="EMBL/GenBank/DDBJ databases">
        <authorList>
            <person name="Kim D."/>
        </authorList>
    </citation>
    <scope>NUCLEOTIDE SEQUENCE [LARGE SCALE GENOMIC DNA]</scope>
    <source>
        <strain evidence="7">Taebaek</strain>
    </source>
</reference>
<evidence type="ECO:0000256" key="3">
    <source>
        <dbReference type="ARBA" id="ARBA00022833"/>
    </source>
</evidence>
<protein>
    <recommendedName>
        <fullName evidence="6">RanBP2-type domain-containing protein</fullName>
    </recommendedName>
</protein>
<keyword evidence="3" id="KW-0862">Zinc</keyword>
<dbReference type="PROSITE" id="PS01358">
    <property type="entry name" value="ZF_RANBP2_1"/>
    <property type="match status" value="3"/>
</dbReference>
<evidence type="ECO:0000313" key="8">
    <source>
        <dbReference type="Proteomes" id="UP001620645"/>
    </source>
</evidence>
<evidence type="ECO:0000256" key="2">
    <source>
        <dbReference type="ARBA" id="ARBA00022771"/>
    </source>
</evidence>
<dbReference type="EMBL" id="JBICCN010000361">
    <property type="protein sequence ID" value="KAL3073748.1"/>
    <property type="molecule type" value="Genomic_DNA"/>
</dbReference>
<proteinExistence type="predicted"/>
<feature type="domain" description="RanBP2-type" evidence="6">
    <location>
        <begin position="127"/>
        <end position="156"/>
    </location>
</feature>
<comment type="caution">
    <text evidence="7">The sequence shown here is derived from an EMBL/GenBank/DDBJ whole genome shotgun (WGS) entry which is preliminary data.</text>
</comment>
<dbReference type="Gene3D" id="2.30.30.380">
    <property type="entry name" value="Zn-finger domain of Sec23/24"/>
    <property type="match status" value="2"/>
</dbReference>
<sequence length="221" mass="25207">MGECSSNNDVPNASKKWPCAYCTYLNWEASLKCVICYQPRNRPMIIEELGAIEEFGSKLVLSDRFVKESAPRWSCPTCTYLNCQRTKRCAICGSTERPARFEEETSPTENHPNRKEKTVATVLSKDLLNKWSCSVCTFDNWPTAPKCTICGRLRSGGSANESEVRQIQQQKQQKAQQLNIGRTGRQRSFALSANGRKQQQHKDDADDEQHHHHKHSDQDDE</sequence>
<accession>A0ABD2IC64</accession>
<dbReference type="Gene3D" id="4.10.1060.10">
    <property type="entry name" value="Zinc finger, RanBP2-type"/>
    <property type="match status" value="1"/>
</dbReference>
<feature type="compositionally biased region" description="Low complexity" evidence="5">
    <location>
        <begin position="166"/>
        <end position="177"/>
    </location>
</feature>
<keyword evidence="2 4" id="KW-0863">Zinc-finger</keyword>
<evidence type="ECO:0000256" key="4">
    <source>
        <dbReference type="PROSITE-ProRule" id="PRU00322"/>
    </source>
</evidence>
<name>A0ABD2IC64_HETSC</name>
<dbReference type="PANTHER" id="PTHR46622">
    <property type="entry name" value="DNA-DEPENDENT METALLOPROTEASE WSS1"/>
    <property type="match status" value="1"/>
</dbReference>
<dbReference type="PROSITE" id="PS50199">
    <property type="entry name" value="ZF_RANBP2_2"/>
    <property type="match status" value="3"/>
</dbReference>
<evidence type="ECO:0000313" key="7">
    <source>
        <dbReference type="EMBL" id="KAL3073748.1"/>
    </source>
</evidence>
<dbReference type="SMART" id="SM00547">
    <property type="entry name" value="ZnF_RBZ"/>
    <property type="match status" value="3"/>
</dbReference>
<dbReference type="Proteomes" id="UP001620645">
    <property type="component" value="Unassembled WGS sequence"/>
</dbReference>
<feature type="compositionally biased region" description="Basic and acidic residues" evidence="5">
    <location>
        <begin position="200"/>
        <end position="210"/>
    </location>
</feature>
<keyword evidence="8" id="KW-1185">Reference proteome</keyword>
<dbReference type="InterPro" id="IPR036443">
    <property type="entry name" value="Znf_RanBP2_sf"/>
</dbReference>
<dbReference type="InterPro" id="IPR001876">
    <property type="entry name" value="Znf_RanBP2"/>
</dbReference>
<organism evidence="7 8">
    <name type="scientific">Heterodera schachtii</name>
    <name type="common">Sugarbeet cyst nematode worm</name>
    <name type="synonym">Tylenchus schachtii</name>
    <dbReference type="NCBI Taxonomy" id="97005"/>
    <lineage>
        <taxon>Eukaryota</taxon>
        <taxon>Metazoa</taxon>
        <taxon>Ecdysozoa</taxon>
        <taxon>Nematoda</taxon>
        <taxon>Chromadorea</taxon>
        <taxon>Rhabditida</taxon>
        <taxon>Tylenchina</taxon>
        <taxon>Tylenchomorpha</taxon>
        <taxon>Tylenchoidea</taxon>
        <taxon>Heteroderidae</taxon>
        <taxon>Heteroderinae</taxon>
        <taxon>Heterodera</taxon>
    </lineage>
</organism>
<evidence type="ECO:0000256" key="1">
    <source>
        <dbReference type="ARBA" id="ARBA00022723"/>
    </source>
</evidence>
<dbReference type="AlphaFoldDB" id="A0ABD2IC64"/>
<evidence type="ECO:0000256" key="5">
    <source>
        <dbReference type="SAM" id="MobiDB-lite"/>
    </source>
</evidence>
<dbReference type="Pfam" id="PF00641">
    <property type="entry name" value="Zn_ribbon_RanBP"/>
    <property type="match status" value="2"/>
</dbReference>
<dbReference type="SUPFAM" id="SSF90209">
    <property type="entry name" value="Ran binding protein zinc finger-like"/>
    <property type="match status" value="3"/>
</dbReference>
<evidence type="ECO:0000259" key="6">
    <source>
        <dbReference type="PROSITE" id="PS50199"/>
    </source>
</evidence>
<dbReference type="GO" id="GO:0008270">
    <property type="term" value="F:zinc ion binding"/>
    <property type="evidence" value="ECO:0007669"/>
    <property type="project" value="UniProtKB-KW"/>
</dbReference>
<feature type="domain" description="RanBP2-type" evidence="6">
    <location>
        <begin position="13"/>
        <end position="42"/>
    </location>
</feature>